<dbReference type="EMBL" id="AEGR01000066">
    <property type="protein sequence ID" value="EGI76414.1"/>
    <property type="molecule type" value="Genomic_DNA"/>
</dbReference>
<reference evidence="2 3" key="1">
    <citation type="journal article" date="2011" name="EMBO J.">
        <title>Structural diversity of bacterial flagellar motors.</title>
        <authorList>
            <person name="Chen S."/>
            <person name="Beeby M."/>
            <person name="Murphy G.E."/>
            <person name="Leadbetter J.R."/>
            <person name="Hendrixson D.R."/>
            <person name="Briegel A."/>
            <person name="Li Z."/>
            <person name="Shi J."/>
            <person name="Tocheva E.I."/>
            <person name="Muller A."/>
            <person name="Dobro M.J."/>
            <person name="Jensen G.J."/>
        </authorList>
    </citation>
    <scope>NUCLEOTIDE SEQUENCE [LARGE SCALE GENOMIC DNA]</scope>
    <source>
        <strain evidence="2 3">ATCC 19624</strain>
    </source>
</reference>
<dbReference type="eggNOG" id="ENOG502ZWA8">
    <property type="taxonomic scope" value="Bacteria"/>
</dbReference>
<proteinExistence type="predicted"/>
<gene>
    <name evidence="2" type="ORF">HGR_11356</name>
</gene>
<keyword evidence="3" id="KW-1185">Reference proteome</keyword>
<dbReference type="Proteomes" id="UP000016368">
    <property type="component" value="Unassembled WGS sequence"/>
</dbReference>
<dbReference type="STRING" id="887062.HGR_11356"/>
<accession>F3KUZ0</accession>
<name>F3KUZ0_9BURK</name>
<keyword evidence="1" id="KW-0732">Signal</keyword>
<protein>
    <submittedName>
        <fullName evidence="2">Uncharacterized protein</fullName>
    </submittedName>
</protein>
<evidence type="ECO:0000256" key="1">
    <source>
        <dbReference type="SAM" id="SignalP"/>
    </source>
</evidence>
<evidence type="ECO:0000313" key="2">
    <source>
        <dbReference type="EMBL" id="EGI76414.1"/>
    </source>
</evidence>
<dbReference type="AlphaFoldDB" id="F3KUZ0"/>
<comment type="caution">
    <text evidence="2">The sequence shown here is derived from an EMBL/GenBank/DDBJ whole genome shotgun (WGS) entry which is preliminary data.</text>
</comment>
<sequence length="142" mass="15091">MLTQAVHRRSFARLRMAMAWLVCLAQLCLPLAHAAQMASPTAQAAWWCGNQDDARAIWADLPPELRAGLDAPTGTDGKHLLSACAQYCAQGSREGAPPPQTGLTVPLTFETLRLAPHVKGRVAATERYALAPPAQGPPSALS</sequence>
<evidence type="ECO:0000313" key="3">
    <source>
        <dbReference type="Proteomes" id="UP000016368"/>
    </source>
</evidence>
<dbReference type="RefSeq" id="WP_006298346.1">
    <property type="nucleotide sequence ID" value="NZ_AEGR01000066.1"/>
</dbReference>
<dbReference type="OrthoDB" id="8909947at2"/>
<feature type="signal peptide" evidence="1">
    <location>
        <begin position="1"/>
        <end position="34"/>
    </location>
</feature>
<organism evidence="2 3">
    <name type="scientific">Hylemonella gracilis ATCC 19624</name>
    <dbReference type="NCBI Taxonomy" id="887062"/>
    <lineage>
        <taxon>Bacteria</taxon>
        <taxon>Pseudomonadati</taxon>
        <taxon>Pseudomonadota</taxon>
        <taxon>Betaproteobacteria</taxon>
        <taxon>Burkholderiales</taxon>
        <taxon>Comamonadaceae</taxon>
        <taxon>Hylemonella</taxon>
    </lineage>
</organism>
<feature type="chain" id="PRO_5003298386" evidence="1">
    <location>
        <begin position="35"/>
        <end position="142"/>
    </location>
</feature>